<protein>
    <recommendedName>
        <fullName evidence="8">Protein kinase domain-containing protein</fullName>
    </recommendedName>
</protein>
<dbReference type="GO" id="GO:0005524">
    <property type="term" value="F:ATP binding"/>
    <property type="evidence" value="ECO:0007669"/>
    <property type="project" value="UniProtKB-KW"/>
</dbReference>
<dbReference type="AlphaFoldDB" id="M4CL97"/>
<proteinExistence type="predicted"/>
<feature type="region of interest" description="Disordered" evidence="7">
    <location>
        <begin position="46"/>
        <end position="81"/>
    </location>
</feature>
<feature type="region of interest" description="Disordered" evidence="7">
    <location>
        <begin position="112"/>
        <end position="132"/>
    </location>
</feature>
<dbReference type="Gene3D" id="1.10.510.10">
    <property type="entry name" value="Transferase(Phosphotransferase) domain 1"/>
    <property type="match status" value="1"/>
</dbReference>
<reference evidence="9 10" key="1">
    <citation type="journal article" date="2011" name="Nat. Genet.">
        <title>The genome of the mesopolyploid crop species Brassica rapa.</title>
        <authorList>
            <consortium name="Brassica rapa Genome Sequencing Project Consortium"/>
            <person name="Wang X."/>
            <person name="Wang H."/>
            <person name="Wang J."/>
            <person name="Sun R."/>
            <person name="Wu J."/>
            <person name="Liu S."/>
            <person name="Bai Y."/>
            <person name="Mun J.H."/>
            <person name="Bancroft I."/>
            <person name="Cheng F."/>
            <person name="Huang S."/>
            <person name="Li X."/>
            <person name="Hua W."/>
            <person name="Wang J."/>
            <person name="Wang X."/>
            <person name="Freeling M."/>
            <person name="Pires J.C."/>
            <person name="Paterson A.H."/>
            <person name="Chalhoub B."/>
            <person name="Wang B."/>
            <person name="Hayward A."/>
            <person name="Sharpe A.G."/>
            <person name="Park B.S."/>
            <person name="Weisshaar B."/>
            <person name="Liu B."/>
            <person name="Li B."/>
            <person name="Liu B."/>
            <person name="Tong C."/>
            <person name="Song C."/>
            <person name="Duran C."/>
            <person name="Peng C."/>
            <person name="Geng C."/>
            <person name="Koh C."/>
            <person name="Lin C."/>
            <person name="Edwards D."/>
            <person name="Mu D."/>
            <person name="Shen D."/>
            <person name="Soumpourou E."/>
            <person name="Li F."/>
            <person name="Fraser F."/>
            <person name="Conant G."/>
            <person name="Lassalle G."/>
            <person name="King G.J."/>
            <person name="Bonnema G."/>
            <person name="Tang H."/>
            <person name="Wang H."/>
            <person name="Belcram H."/>
            <person name="Zhou H."/>
            <person name="Hirakawa H."/>
            <person name="Abe H."/>
            <person name="Guo H."/>
            <person name="Wang H."/>
            <person name="Jin H."/>
            <person name="Parkin I.A."/>
            <person name="Batley J."/>
            <person name="Kim J.S."/>
            <person name="Just J."/>
            <person name="Li J."/>
            <person name="Xu J."/>
            <person name="Deng J."/>
            <person name="Kim J.A."/>
            <person name="Li J."/>
            <person name="Yu J."/>
            <person name="Meng J."/>
            <person name="Wang J."/>
            <person name="Min J."/>
            <person name="Poulain J."/>
            <person name="Wang J."/>
            <person name="Hatakeyama K."/>
            <person name="Wu K."/>
            <person name="Wang L."/>
            <person name="Fang L."/>
            <person name="Trick M."/>
            <person name="Links M.G."/>
            <person name="Zhao M."/>
            <person name="Jin M."/>
            <person name="Ramchiary N."/>
            <person name="Drou N."/>
            <person name="Berkman P.J."/>
            <person name="Cai Q."/>
            <person name="Huang Q."/>
            <person name="Li R."/>
            <person name="Tabata S."/>
            <person name="Cheng S."/>
            <person name="Zhang S."/>
            <person name="Zhang S."/>
            <person name="Huang S."/>
            <person name="Sato S."/>
            <person name="Sun S."/>
            <person name="Kwon S.J."/>
            <person name="Choi S.R."/>
            <person name="Lee T.H."/>
            <person name="Fan W."/>
            <person name="Zhao X."/>
            <person name="Tan X."/>
            <person name="Xu X."/>
            <person name="Wang Y."/>
            <person name="Qiu Y."/>
            <person name="Yin Y."/>
            <person name="Li Y."/>
            <person name="Du Y."/>
            <person name="Liao Y."/>
            <person name="Lim Y."/>
            <person name="Narusaka Y."/>
            <person name="Wang Y."/>
            <person name="Wang Z."/>
            <person name="Li Z."/>
            <person name="Wang Z."/>
            <person name="Xiong Z."/>
            <person name="Zhang Z."/>
        </authorList>
    </citation>
    <scope>NUCLEOTIDE SEQUENCE [LARGE SCALE GENOMIC DNA]</scope>
    <source>
        <strain evidence="9 10">cv. Chiifu-401-42</strain>
    </source>
</reference>
<dbReference type="PROSITE" id="PS50011">
    <property type="entry name" value="PROTEIN_KINASE_DOM"/>
    <property type="match status" value="1"/>
</dbReference>
<dbReference type="Gramene" id="Bra004984.1">
    <property type="protein sequence ID" value="Bra004984.1-P"/>
    <property type="gene ID" value="Bra004984"/>
</dbReference>
<feature type="domain" description="Protein kinase" evidence="8">
    <location>
        <begin position="280"/>
        <end position="582"/>
    </location>
</feature>
<dbReference type="InterPro" id="IPR011009">
    <property type="entry name" value="Kinase-like_dom_sf"/>
</dbReference>
<evidence type="ECO:0000259" key="8">
    <source>
        <dbReference type="PROSITE" id="PS50011"/>
    </source>
</evidence>
<sequence length="588" mass="67340">MAVDVESVLQFLRRNGLTEAESALRDDINEKNRLASFDFEKFLFPIPPPIRTTVEDSGDNGSKSSSSDDEFVSLDSSTSGFCSSSGFVNPYGDGSPSSSESQSQFGTARTYPEWSEFYSQTNNKEETEDEEEEEEFMSPAFRESDFFIFPGTTQDKYITDNQFENNLGVYDKSSEGSQTETSLDYLDKSFLVNNVEDHYIGLDDKTAQLEEEEEDAKDNDDFKTGDQVNVTDEEVNVVHDLEEEEYEVFDLRIIHWKNRTGFEENKDLPIVLNSVIGGRYYITEYIGSAAFSKVVQAQDLHNGVDVCLKIIKNDKDFFDQSLDEIKLLKHVNKHDPADEHHILRLYDYFYHQEHLFIVCELLRANLYEFQKFNQESGGEPYFNLSRLQVITRQCLDALVFLHGLGIIHCDLKPENILIKSYKKCEVKIIDLGSSCFRSDNLSLYVQSRSYRAPEVILGLPYDEKIDLWSLGCILAELCSGEVLFPNEAVAMILARIVAVLGPIETVMLEKGQETDKYFTKEFDIYHLNEESNEGEYIITEESCLEDQLHVSDELFLDFVRSLLEINPLRRPTALEALNHPWLSSSSYN</sequence>
<dbReference type="InterPro" id="IPR008271">
    <property type="entry name" value="Ser/Thr_kinase_AS"/>
</dbReference>
<dbReference type="InParanoid" id="M4CL97"/>
<dbReference type="KEGG" id="brp:103866978"/>
<keyword evidence="3" id="KW-0808">Transferase</keyword>
<dbReference type="Gene3D" id="3.30.200.20">
    <property type="entry name" value="Phosphorylase Kinase, domain 1"/>
    <property type="match status" value="1"/>
</dbReference>
<keyword evidence="2" id="KW-0597">Phosphoprotein</keyword>
<dbReference type="FunCoup" id="M4CL97">
    <property type="interactions" value="977"/>
</dbReference>
<dbReference type="PROSITE" id="PS00108">
    <property type="entry name" value="PROTEIN_KINASE_ST"/>
    <property type="match status" value="1"/>
</dbReference>
<evidence type="ECO:0000256" key="3">
    <source>
        <dbReference type="ARBA" id="ARBA00022679"/>
    </source>
</evidence>
<dbReference type="EnsemblPlants" id="Bra004984.1">
    <property type="protein sequence ID" value="Bra004984.1-P"/>
    <property type="gene ID" value="Bra004984"/>
</dbReference>
<keyword evidence="1" id="KW-0723">Serine/threonine-protein kinase</keyword>
<evidence type="ECO:0000256" key="5">
    <source>
        <dbReference type="ARBA" id="ARBA00022777"/>
    </source>
</evidence>
<dbReference type="Proteomes" id="UP000011750">
    <property type="component" value="Chromosome A05"/>
</dbReference>
<evidence type="ECO:0000256" key="4">
    <source>
        <dbReference type="ARBA" id="ARBA00022741"/>
    </source>
</evidence>
<dbReference type="GO" id="GO:0004674">
    <property type="term" value="F:protein serine/threonine kinase activity"/>
    <property type="evidence" value="ECO:0000318"/>
    <property type="project" value="GO_Central"/>
</dbReference>
<evidence type="ECO:0000256" key="7">
    <source>
        <dbReference type="SAM" id="MobiDB-lite"/>
    </source>
</evidence>
<dbReference type="InterPro" id="IPR050494">
    <property type="entry name" value="Ser_Thr_dual-spec_kinase"/>
</dbReference>
<keyword evidence="10" id="KW-1185">Reference proteome</keyword>
<organism evidence="9 10">
    <name type="scientific">Brassica campestris</name>
    <name type="common">Field mustard</name>
    <dbReference type="NCBI Taxonomy" id="3711"/>
    <lineage>
        <taxon>Eukaryota</taxon>
        <taxon>Viridiplantae</taxon>
        <taxon>Streptophyta</taxon>
        <taxon>Embryophyta</taxon>
        <taxon>Tracheophyta</taxon>
        <taxon>Spermatophyta</taxon>
        <taxon>Magnoliopsida</taxon>
        <taxon>eudicotyledons</taxon>
        <taxon>Gunneridae</taxon>
        <taxon>Pentapetalae</taxon>
        <taxon>rosids</taxon>
        <taxon>malvids</taxon>
        <taxon>Brassicales</taxon>
        <taxon>Brassicaceae</taxon>
        <taxon>Brassiceae</taxon>
        <taxon>Brassica</taxon>
    </lineage>
</organism>
<dbReference type="CDD" id="cd14133">
    <property type="entry name" value="PKc_DYRK_like"/>
    <property type="match status" value="1"/>
</dbReference>
<name>M4CL97_BRACM</name>
<dbReference type="OMA" id="DMQNDLY"/>
<dbReference type="FunFam" id="3.30.200.20:FF:000216">
    <property type="entry name" value="Putative serine/threonine-protein kinase dyrk2"/>
    <property type="match status" value="1"/>
</dbReference>
<dbReference type="FunFam" id="1.10.510.10:FF:000380">
    <property type="entry name" value="Serine/threonine-protein kinase ppk15"/>
    <property type="match status" value="1"/>
</dbReference>
<keyword evidence="4" id="KW-0547">Nucleotide-binding</keyword>
<evidence type="ECO:0000256" key="2">
    <source>
        <dbReference type="ARBA" id="ARBA00022553"/>
    </source>
</evidence>
<evidence type="ECO:0000256" key="6">
    <source>
        <dbReference type="ARBA" id="ARBA00022840"/>
    </source>
</evidence>
<evidence type="ECO:0000256" key="1">
    <source>
        <dbReference type="ARBA" id="ARBA00022527"/>
    </source>
</evidence>
<dbReference type="SUPFAM" id="SSF56112">
    <property type="entry name" value="Protein kinase-like (PK-like)"/>
    <property type="match status" value="1"/>
</dbReference>
<dbReference type="Pfam" id="PF00069">
    <property type="entry name" value="Pkinase"/>
    <property type="match status" value="1"/>
</dbReference>
<dbReference type="PANTHER" id="PTHR24058">
    <property type="entry name" value="DUAL SPECIFICITY PROTEIN KINASE"/>
    <property type="match status" value="1"/>
</dbReference>
<dbReference type="SMART" id="SM00220">
    <property type="entry name" value="S_TKc"/>
    <property type="match status" value="1"/>
</dbReference>
<dbReference type="InterPro" id="IPR000719">
    <property type="entry name" value="Prot_kinase_dom"/>
</dbReference>
<evidence type="ECO:0000313" key="9">
    <source>
        <dbReference type="EnsemblPlants" id="Bra004984.1-P"/>
    </source>
</evidence>
<reference evidence="9" key="3">
    <citation type="submission" date="2023-03" db="UniProtKB">
        <authorList>
            <consortium name="EnsemblPlants"/>
        </authorList>
    </citation>
    <scope>IDENTIFICATION</scope>
    <source>
        <strain evidence="9">cv. Chiifu-401-42</strain>
    </source>
</reference>
<reference evidence="9 10" key="2">
    <citation type="journal article" date="2018" name="Hortic Res">
        <title>Improved Brassica rapa reference genome by single-molecule sequencing and chromosome conformation capture technologies.</title>
        <authorList>
            <person name="Zhang L."/>
            <person name="Cai X."/>
            <person name="Wu J."/>
            <person name="Liu M."/>
            <person name="Grob S."/>
            <person name="Cheng F."/>
            <person name="Liang J."/>
            <person name="Cai C."/>
            <person name="Liu Z."/>
            <person name="Liu B."/>
            <person name="Wang F."/>
            <person name="Li S."/>
            <person name="Liu F."/>
            <person name="Li X."/>
            <person name="Cheng L."/>
            <person name="Yang W."/>
            <person name="Li M.H."/>
            <person name="Grossniklaus U."/>
            <person name="Zheng H."/>
            <person name="Wang X."/>
        </authorList>
    </citation>
    <scope>NUCLEOTIDE SEQUENCE [LARGE SCALE GENOMIC DNA]</scope>
    <source>
        <strain evidence="9 10">cv. Chiifu-401-42</strain>
    </source>
</reference>
<dbReference type="OrthoDB" id="9332038at2759"/>
<dbReference type="eggNOG" id="KOG0667">
    <property type="taxonomic scope" value="Eukaryota"/>
</dbReference>
<keyword evidence="6" id="KW-0067">ATP-binding</keyword>
<dbReference type="STRING" id="51351.M4CL97"/>
<dbReference type="HOGENOM" id="CLU_019339_2_0_1"/>
<accession>M4CL97</accession>
<dbReference type="GeneID" id="103866978"/>
<dbReference type="PANTHER" id="PTHR24058:SF113">
    <property type="entry name" value="HYPOTHETICAL SER-THR PROTEIN KINASE"/>
    <property type="match status" value="1"/>
</dbReference>
<evidence type="ECO:0000313" key="10">
    <source>
        <dbReference type="Proteomes" id="UP000011750"/>
    </source>
</evidence>
<keyword evidence="5" id="KW-0418">Kinase</keyword>